<dbReference type="GO" id="GO:0061630">
    <property type="term" value="F:ubiquitin protein ligase activity"/>
    <property type="evidence" value="ECO:0007669"/>
    <property type="project" value="UniProtKB-UniRule"/>
</dbReference>
<dbReference type="OrthoDB" id="527344at2759"/>
<dbReference type="PROSITE" id="PS00518">
    <property type="entry name" value="ZF_RING_1"/>
    <property type="match status" value="1"/>
</dbReference>
<keyword evidence="4 9" id="KW-0808">Transferase</keyword>
<keyword evidence="5 9" id="KW-0479">Metal-binding</keyword>
<feature type="compositionally biased region" description="Polar residues" evidence="10">
    <location>
        <begin position="210"/>
        <end position="237"/>
    </location>
</feature>
<dbReference type="PANTHER" id="PTHR12622">
    <property type="entry name" value="DELTEX-RELATED"/>
    <property type="match status" value="1"/>
</dbReference>
<evidence type="ECO:0000256" key="4">
    <source>
        <dbReference type="ARBA" id="ARBA00022679"/>
    </source>
</evidence>
<evidence type="ECO:0000256" key="6">
    <source>
        <dbReference type="ARBA" id="ARBA00022771"/>
    </source>
</evidence>
<dbReference type="InterPro" id="IPR013083">
    <property type="entry name" value="Znf_RING/FYVE/PHD"/>
</dbReference>
<dbReference type="SUPFAM" id="SSF57850">
    <property type="entry name" value="RING/U-box"/>
    <property type="match status" value="1"/>
</dbReference>
<dbReference type="InterPro" id="IPR039398">
    <property type="entry name" value="Deltex_fam"/>
</dbReference>
<comment type="catalytic activity">
    <reaction evidence="1 9">
        <text>S-ubiquitinyl-[E2 ubiquitin-conjugating enzyme]-L-cysteine + [acceptor protein]-L-lysine = [E2 ubiquitin-conjugating enzyme]-L-cysteine + N(6)-ubiquitinyl-[acceptor protein]-L-lysine.</text>
        <dbReference type="EC" id="2.3.2.27"/>
    </reaction>
</comment>
<dbReference type="GO" id="GO:0016567">
    <property type="term" value="P:protein ubiquitination"/>
    <property type="evidence" value="ECO:0007669"/>
    <property type="project" value="UniProtKB-UniRule"/>
</dbReference>
<dbReference type="InParanoid" id="A0A672FAA4"/>
<evidence type="ECO:0000256" key="3">
    <source>
        <dbReference type="ARBA" id="ARBA00009413"/>
    </source>
</evidence>
<name>A0A672FAA4_SALFA</name>
<evidence type="ECO:0000256" key="5">
    <source>
        <dbReference type="ARBA" id="ARBA00022723"/>
    </source>
</evidence>
<dbReference type="InterPro" id="IPR039399">
    <property type="entry name" value="Deltex_C_sf"/>
</dbReference>
<comment type="pathway">
    <text evidence="2 9">Protein modification; protein ubiquitination.</text>
</comment>
<dbReference type="RefSeq" id="XP_029943653.1">
    <property type="nucleotide sequence ID" value="XM_030087793.1"/>
</dbReference>
<dbReference type="InterPro" id="IPR017907">
    <property type="entry name" value="Znf_RING_CS"/>
</dbReference>
<evidence type="ECO:0000256" key="9">
    <source>
        <dbReference type="RuleBase" id="RU367105"/>
    </source>
</evidence>
<dbReference type="PROSITE" id="PS50089">
    <property type="entry name" value="ZF_RING_2"/>
    <property type="match status" value="1"/>
</dbReference>
<evidence type="ECO:0000256" key="7">
    <source>
        <dbReference type="ARBA" id="ARBA00022833"/>
    </source>
</evidence>
<dbReference type="Proteomes" id="UP000472267">
    <property type="component" value="Unassembled WGS sequence"/>
</dbReference>
<evidence type="ECO:0000256" key="2">
    <source>
        <dbReference type="ARBA" id="ARBA00004906"/>
    </source>
</evidence>
<proteinExistence type="inferred from homology"/>
<dbReference type="Gene3D" id="3.30.40.10">
    <property type="entry name" value="Zinc/RING finger domain, C3HC4 (zinc finger)"/>
    <property type="match status" value="1"/>
</dbReference>
<organism evidence="12 13">
    <name type="scientific">Salarias fasciatus</name>
    <name type="common">Jewelled blenny</name>
    <name type="synonym">Blennius fasciatus</name>
    <dbReference type="NCBI Taxonomy" id="181472"/>
    <lineage>
        <taxon>Eukaryota</taxon>
        <taxon>Metazoa</taxon>
        <taxon>Chordata</taxon>
        <taxon>Craniata</taxon>
        <taxon>Vertebrata</taxon>
        <taxon>Euteleostomi</taxon>
        <taxon>Actinopterygii</taxon>
        <taxon>Neopterygii</taxon>
        <taxon>Teleostei</taxon>
        <taxon>Neoteleostei</taxon>
        <taxon>Acanthomorphata</taxon>
        <taxon>Ovalentaria</taxon>
        <taxon>Blenniimorphae</taxon>
        <taxon>Blenniiformes</taxon>
        <taxon>Blennioidei</taxon>
        <taxon>Blenniidae</taxon>
        <taxon>Salariinae</taxon>
        <taxon>Salarias</taxon>
    </lineage>
</organism>
<evidence type="ECO:0000256" key="8">
    <source>
        <dbReference type="PROSITE-ProRule" id="PRU00175"/>
    </source>
</evidence>
<dbReference type="GO" id="GO:0007219">
    <property type="term" value="P:Notch signaling pathway"/>
    <property type="evidence" value="ECO:0007669"/>
    <property type="project" value="InterPro"/>
</dbReference>
<accession>A0A672FAA4</accession>
<keyword evidence="6 8" id="KW-0863">Zinc-finger</keyword>
<evidence type="ECO:0000256" key="1">
    <source>
        <dbReference type="ARBA" id="ARBA00000900"/>
    </source>
</evidence>
<dbReference type="SMART" id="SM00184">
    <property type="entry name" value="RING"/>
    <property type="match status" value="1"/>
</dbReference>
<dbReference type="InterPro" id="IPR001841">
    <property type="entry name" value="Znf_RING"/>
</dbReference>
<keyword evidence="9" id="KW-0963">Cytoplasm</keyword>
<evidence type="ECO:0000313" key="12">
    <source>
        <dbReference type="Ensembl" id="ENSSFAP00005002522.1"/>
    </source>
</evidence>
<reference evidence="12" key="2">
    <citation type="submission" date="2025-09" db="UniProtKB">
        <authorList>
            <consortium name="Ensembl"/>
        </authorList>
    </citation>
    <scope>IDENTIFICATION</scope>
</reference>
<dbReference type="Gene3D" id="3.30.390.130">
    <property type="match status" value="1"/>
</dbReference>
<dbReference type="CDD" id="cd09633">
    <property type="entry name" value="Deltex_C"/>
    <property type="match status" value="1"/>
</dbReference>
<gene>
    <name evidence="12" type="primary">LOC115385725</name>
</gene>
<feature type="region of interest" description="Disordered" evidence="10">
    <location>
        <begin position="210"/>
        <end position="247"/>
    </location>
</feature>
<protein>
    <recommendedName>
        <fullName evidence="9">E3 ubiquitin-protein ligase</fullName>
        <ecNumber evidence="9">2.3.2.27</ecNumber>
    </recommendedName>
</protein>
<dbReference type="FunCoup" id="A0A672FAA4">
    <property type="interactions" value="64"/>
</dbReference>
<keyword evidence="7 9" id="KW-0862">Zinc</keyword>
<feature type="region of interest" description="Disordered" evidence="10">
    <location>
        <begin position="54"/>
        <end position="75"/>
    </location>
</feature>
<dbReference type="AlphaFoldDB" id="A0A672FAA4"/>
<comment type="similarity">
    <text evidence="3 9">Belongs to the Deltex family.</text>
</comment>
<dbReference type="Pfam" id="PF13639">
    <property type="entry name" value="zf-RING_2"/>
    <property type="match status" value="1"/>
</dbReference>
<evidence type="ECO:0000256" key="10">
    <source>
        <dbReference type="SAM" id="MobiDB-lite"/>
    </source>
</evidence>
<dbReference type="Pfam" id="PF18102">
    <property type="entry name" value="DTC"/>
    <property type="match status" value="1"/>
</dbReference>
<dbReference type="GeneID" id="115385725"/>
<dbReference type="OMA" id="ECINVAF"/>
<dbReference type="GO" id="GO:0008270">
    <property type="term" value="F:zinc ion binding"/>
    <property type="evidence" value="ECO:0007669"/>
    <property type="project" value="UniProtKB-KW"/>
</dbReference>
<keyword evidence="13" id="KW-1185">Reference proteome</keyword>
<sequence>MEIITDITLIVNKVCLKNEQQKKALSRYRPKDCGSHYKVKGSLDELDKLVKALQGSSAPPGRRAQPPDDGGFSQVQPAHVSQLVMEYIEQKCVDRLKKIQGDSVVMDIQPDPMVGHGKSSRMVQVAFRLRHDSPDPATRMRCVWARQRFITFYQRTASDFESASFRLSPPDQSALQQRFPQLLFKPGANKQETTVMGPFSYVAQLRAQLSPRTQGSLKRSRSRTPADTQRGRTSPQKASPDPGKDPEEETCAICMDKILASNKETLRCKHSFCKDCLKTAFAYKPVCPTCGQVFGVLEGTQPGGSMSVNKSSTPLPGYESYGSIVIDYHIPSGIQKRYHPNPGQPYGGASRRAYLPDSPEGRAVEKLLRRAFDQKLIFTIGRSTTTGRNNVVTWNDIHHKTSMHGGPTCYGYPDPDYLRRVRDELKAKGIE</sequence>
<feature type="domain" description="RING-type" evidence="11">
    <location>
        <begin position="251"/>
        <end position="290"/>
    </location>
</feature>
<dbReference type="GO" id="GO:0005737">
    <property type="term" value="C:cytoplasm"/>
    <property type="evidence" value="ECO:0007669"/>
    <property type="project" value="UniProtKB-SubCell"/>
</dbReference>
<dbReference type="Ensembl" id="ENSSFAT00005002738.1">
    <property type="protein sequence ID" value="ENSSFAP00005002522.1"/>
    <property type="gene ID" value="ENSSFAG00005001801.1"/>
</dbReference>
<evidence type="ECO:0000313" key="13">
    <source>
        <dbReference type="Proteomes" id="UP000472267"/>
    </source>
</evidence>
<comment type="subcellular location">
    <subcellularLocation>
        <location evidence="9">Cytoplasm</location>
    </subcellularLocation>
</comment>
<dbReference type="InterPro" id="IPR039396">
    <property type="entry name" value="Deltex_C"/>
</dbReference>
<reference evidence="12" key="1">
    <citation type="submission" date="2025-08" db="UniProtKB">
        <authorList>
            <consortium name="Ensembl"/>
        </authorList>
    </citation>
    <scope>IDENTIFICATION</scope>
</reference>
<dbReference type="EC" id="2.3.2.27" evidence="9"/>
<dbReference type="UniPathway" id="UPA00143"/>
<evidence type="ECO:0000259" key="11">
    <source>
        <dbReference type="PROSITE" id="PS50089"/>
    </source>
</evidence>